<organism evidence="1 2">
    <name type="scientific">Catonella morbi ATCC 51271</name>
    <dbReference type="NCBI Taxonomy" id="592026"/>
    <lineage>
        <taxon>Bacteria</taxon>
        <taxon>Bacillati</taxon>
        <taxon>Bacillota</taxon>
        <taxon>Clostridia</taxon>
        <taxon>Lachnospirales</taxon>
        <taxon>Lachnospiraceae</taxon>
        <taxon>Catonella</taxon>
    </lineage>
</organism>
<dbReference type="InterPro" id="IPR025412">
    <property type="entry name" value="DUF4304"/>
</dbReference>
<gene>
    <name evidence="1" type="ORF">GCWU0000282_003180</name>
</gene>
<accession>V2XHK3</accession>
<evidence type="ECO:0000313" key="1">
    <source>
        <dbReference type="EMBL" id="ESL01619.1"/>
    </source>
</evidence>
<dbReference type="EMBL" id="ACIL03000021">
    <property type="protein sequence ID" value="ESL01619.1"/>
    <property type="molecule type" value="Genomic_DNA"/>
</dbReference>
<dbReference type="HOGENOM" id="CLU_1271834_0_0_9"/>
<dbReference type="Proteomes" id="UP000018227">
    <property type="component" value="Unassembled WGS sequence"/>
</dbReference>
<dbReference type="Pfam" id="PF14137">
    <property type="entry name" value="DUF4304"/>
    <property type="match status" value="1"/>
</dbReference>
<proteinExistence type="predicted"/>
<evidence type="ECO:0008006" key="3">
    <source>
        <dbReference type="Google" id="ProtNLM"/>
    </source>
</evidence>
<name>V2XHK3_9FIRM</name>
<dbReference type="eggNOG" id="ENOG502ZAYD">
    <property type="taxonomic scope" value="Bacteria"/>
</dbReference>
<dbReference type="STRING" id="592026.GCWU0000282_003180"/>
<keyword evidence="2" id="KW-1185">Reference proteome</keyword>
<evidence type="ECO:0000313" key="2">
    <source>
        <dbReference type="Proteomes" id="UP000018227"/>
    </source>
</evidence>
<reference evidence="1 2" key="1">
    <citation type="submission" date="2013-06" db="EMBL/GenBank/DDBJ databases">
        <authorList>
            <person name="Weinstock G."/>
            <person name="Sodergren E."/>
            <person name="Clifton S."/>
            <person name="Fulton L."/>
            <person name="Fulton B."/>
            <person name="Courtney L."/>
            <person name="Fronick C."/>
            <person name="Harrison M."/>
            <person name="Strong C."/>
            <person name="Farmer C."/>
            <person name="Delahaunty K."/>
            <person name="Markovic C."/>
            <person name="Hall O."/>
            <person name="Minx P."/>
            <person name="Tomlinson C."/>
            <person name="Mitreva M."/>
            <person name="Nelson J."/>
            <person name="Hou S."/>
            <person name="Wollam A."/>
            <person name="Pepin K.H."/>
            <person name="Johnson M."/>
            <person name="Bhonagiri V."/>
            <person name="Nash W.E."/>
            <person name="Warren W."/>
            <person name="Chinwalla A."/>
            <person name="Mardis E.R."/>
            <person name="Wilson R.K."/>
        </authorList>
    </citation>
    <scope>NUCLEOTIDE SEQUENCE [LARGE SCALE GENOMIC DNA]</scope>
    <source>
        <strain evidence="1 2">ATCC 51271</strain>
    </source>
</reference>
<sequence>MKPRELCEKAWQEIASSFPEFKMVSKGQKLKKISKNKDLTYEIYFQANRNNYECSVEFIPHIAIYSKDMKKSNINNGFVYGGELGTLLGRAPWKWWQLAGASYKYTVEEISGLIRDNIIPIFDDFEDTETNIENILNGKMAVHNLLYYIYHFGGKDKAGKYLNKILKEDKFKNKYISFYNKLKEMTKEEASQVSNEFNGAGLIKFVYINGLEIEA</sequence>
<comment type="caution">
    <text evidence="1">The sequence shown here is derived from an EMBL/GenBank/DDBJ whole genome shotgun (WGS) entry which is preliminary data.</text>
</comment>
<protein>
    <recommendedName>
        <fullName evidence="3">DUF4304 domain-containing protein</fullName>
    </recommendedName>
</protein>
<dbReference type="AlphaFoldDB" id="V2XHK3"/>
<dbReference type="RefSeq" id="WP_023356018.1">
    <property type="nucleotide sequence ID" value="NZ_KI535371.1"/>
</dbReference>
<dbReference type="OrthoDB" id="362084at2"/>